<evidence type="ECO:0000313" key="3">
    <source>
        <dbReference type="Proteomes" id="UP000694846"/>
    </source>
</evidence>
<name>A0A2S2PW04_9HEMI</name>
<dbReference type="Proteomes" id="UP000694846">
    <property type="component" value="Unplaced"/>
</dbReference>
<organism evidence="2">
    <name type="scientific">Sipha flava</name>
    <name type="common">yellow sugarcane aphid</name>
    <dbReference type="NCBI Taxonomy" id="143950"/>
    <lineage>
        <taxon>Eukaryota</taxon>
        <taxon>Metazoa</taxon>
        <taxon>Ecdysozoa</taxon>
        <taxon>Arthropoda</taxon>
        <taxon>Hexapoda</taxon>
        <taxon>Insecta</taxon>
        <taxon>Pterygota</taxon>
        <taxon>Neoptera</taxon>
        <taxon>Paraneoptera</taxon>
        <taxon>Hemiptera</taxon>
        <taxon>Sternorrhyncha</taxon>
        <taxon>Aphidomorpha</taxon>
        <taxon>Aphidoidea</taxon>
        <taxon>Aphididae</taxon>
        <taxon>Sipha</taxon>
    </lineage>
</organism>
<keyword evidence="1" id="KW-0732">Signal</keyword>
<gene>
    <name evidence="4" type="primary">LOC112679680</name>
    <name evidence="2" type="ORF">g.51111</name>
</gene>
<evidence type="ECO:0000256" key="1">
    <source>
        <dbReference type="SAM" id="SignalP"/>
    </source>
</evidence>
<reference evidence="2" key="1">
    <citation type="submission" date="2018-04" db="EMBL/GenBank/DDBJ databases">
        <title>Transcriptome assembly of Sipha flava.</title>
        <authorList>
            <person name="Scully E.D."/>
            <person name="Geib S.M."/>
            <person name="Palmer N.A."/>
            <person name="Koch K."/>
            <person name="Bradshaw J."/>
            <person name="Heng-Moss T."/>
            <person name="Sarath G."/>
        </authorList>
    </citation>
    <scope>NUCLEOTIDE SEQUENCE</scope>
</reference>
<evidence type="ECO:0000313" key="2">
    <source>
        <dbReference type="EMBL" id="MBY69727.1"/>
    </source>
</evidence>
<dbReference type="AlphaFoldDB" id="A0A2S2PW04"/>
<accession>A0A2S2PW04</accession>
<evidence type="ECO:0000313" key="4">
    <source>
        <dbReference type="RefSeq" id="XP_025405354.1"/>
    </source>
</evidence>
<protein>
    <submittedName>
        <fullName evidence="4">Uncharacterized protein LOC112679680</fullName>
    </submittedName>
</protein>
<dbReference type="OrthoDB" id="8180485at2759"/>
<dbReference type="EMBL" id="GGMS01000524">
    <property type="protein sequence ID" value="MBY69727.1"/>
    <property type="molecule type" value="Transcribed_RNA"/>
</dbReference>
<feature type="signal peptide" evidence="1">
    <location>
        <begin position="1"/>
        <end position="21"/>
    </location>
</feature>
<dbReference type="GeneID" id="112679680"/>
<feature type="chain" id="PRO_5044578931" evidence="1">
    <location>
        <begin position="22"/>
        <end position="122"/>
    </location>
</feature>
<reference evidence="4" key="2">
    <citation type="submission" date="2025-04" db="UniProtKB">
        <authorList>
            <consortium name="RefSeq"/>
        </authorList>
    </citation>
    <scope>IDENTIFICATION</scope>
    <source>
        <tissue evidence="4">Whole body</tissue>
    </source>
</reference>
<dbReference type="RefSeq" id="XP_025405354.1">
    <property type="nucleotide sequence ID" value="XM_025549569.1"/>
</dbReference>
<sequence>MKSDRVLVTFSAFSILSVATALYQHNVSSTYVKAADDLNGDRDVIIKFLYTALYCDGRQCPSWSCQDDSAVIHGHCCGCPNPLKVKVPPVLCVQDLSCPYKMDELCEAYHFMITCCCNSPWQ</sequence>
<proteinExistence type="predicted"/>
<keyword evidence="3" id="KW-1185">Reference proteome</keyword>